<proteinExistence type="predicted"/>
<dbReference type="Gene3D" id="3.40.50.410">
    <property type="entry name" value="von Willebrand factor, type A domain"/>
    <property type="match status" value="1"/>
</dbReference>
<feature type="domain" description="VWFA" evidence="1">
    <location>
        <begin position="115"/>
        <end position="187"/>
    </location>
</feature>
<dbReference type="InterPro" id="IPR036465">
    <property type="entry name" value="vWFA_dom_sf"/>
</dbReference>
<dbReference type="PANTHER" id="PTHR43473:SF2">
    <property type="entry name" value="MAGNESIUM-CHELATASE SUBUNIT CHLD, CHLOROPLASTIC"/>
    <property type="match status" value="1"/>
</dbReference>
<dbReference type="EMBL" id="JAYKXN010000008">
    <property type="protein sequence ID" value="KAK7262145.1"/>
    <property type="molecule type" value="Genomic_DNA"/>
</dbReference>
<gene>
    <name evidence="2" type="ORF">RJT34_29706</name>
</gene>
<name>A0AAN9ET74_CLITE</name>
<organism evidence="2 3">
    <name type="scientific">Clitoria ternatea</name>
    <name type="common">Butterfly pea</name>
    <dbReference type="NCBI Taxonomy" id="43366"/>
    <lineage>
        <taxon>Eukaryota</taxon>
        <taxon>Viridiplantae</taxon>
        <taxon>Streptophyta</taxon>
        <taxon>Embryophyta</taxon>
        <taxon>Tracheophyta</taxon>
        <taxon>Spermatophyta</taxon>
        <taxon>Magnoliopsida</taxon>
        <taxon>eudicotyledons</taxon>
        <taxon>Gunneridae</taxon>
        <taxon>Pentapetalae</taxon>
        <taxon>rosids</taxon>
        <taxon>fabids</taxon>
        <taxon>Fabales</taxon>
        <taxon>Fabaceae</taxon>
        <taxon>Papilionoideae</taxon>
        <taxon>50 kb inversion clade</taxon>
        <taxon>NPAAA clade</taxon>
        <taxon>indigoferoid/millettioid clade</taxon>
        <taxon>Phaseoleae</taxon>
        <taxon>Clitoria</taxon>
    </lineage>
</organism>
<dbReference type="PANTHER" id="PTHR43473">
    <property type="entry name" value="MAGNESIUM-CHELATASE SUBUNIT CHLD, CHLOROPLASTIC"/>
    <property type="match status" value="1"/>
</dbReference>
<evidence type="ECO:0000259" key="1">
    <source>
        <dbReference type="Pfam" id="PF13519"/>
    </source>
</evidence>
<accession>A0AAN9ET74</accession>
<dbReference type="SUPFAM" id="SSF53300">
    <property type="entry name" value="vWA-like"/>
    <property type="match status" value="1"/>
</dbReference>
<evidence type="ECO:0000313" key="2">
    <source>
        <dbReference type="EMBL" id="KAK7262145.1"/>
    </source>
</evidence>
<dbReference type="Pfam" id="PF13519">
    <property type="entry name" value="VWA_2"/>
    <property type="match status" value="1"/>
</dbReference>
<dbReference type="AlphaFoldDB" id="A0AAN9ET74"/>
<dbReference type="InterPro" id="IPR002035">
    <property type="entry name" value="VWF_A"/>
</dbReference>
<keyword evidence="3" id="KW-1185">Reference proteome</keyword>
<comment type="caution">
    <text evidence="2">The sequence shown here is derived from an EMBL/GenBank/DDBJ whole genome shotgun (WGS) entry which is preliminary data.</text>
</comment>
<protein>
    <recommendedName>
        <fullName evidence="1">VWFA domain-containing protein</fullName>
    </recommendedName>
</protein>
<dbReference type="Proteomes" id="UP001359559">
    <property type="component" value="Unassembled WGS sequence"/>
</dbReference>
<evidence type="ECO:0000313" key="3">
    <source>
        <dbReference type="Proteomes" id="UP001359559"/>
    </source>
</evidence>
<sequence length="222" mass="24921">MSLFLTVAALPLISDYPLTEPLCFPLPICCNRDKTKPPCHLLTATMTLLVSLFLCSAVRSHREPPSPAHRPPPPPRACSYQELRRQKTLKRIEKYLLRKTSMRAKRMAHKAGALVIFMVDASGSMALNKMQSAKDATLKLLAESYTSRDQVFIIPFCGDAAEVLLLPSRSIAMARKHLERLPCGGGSPLLMILPRDDIEDEQYLFEGVKLTEAEYRKLRLTI</sequence>
<reference evidence="2 3" key="1">
    <citation type="submission" date="2024-01" db="EMBL/GenBank/DDBJ databases">
        <title>The genomes of 5 underutilized Papilionoideae crops provide insights into root nodulation and disease resistance.</title>
        <authorList>
            <person name="Yuan L."/>
        </authorList>
    </citation>
    <scope>NUCLEOTIDE SEQUENCE [LARGE SCALE GENOMIC DNA]</scope>
    <source>
        <strain evidence="2">LY-2023</strain>
        <tissue evidence="2">Leaf</tissue>
    </source>
</reference>